<comment type="function">
    <text evidence="8">Part of the outer membrane protein assembly complex, which is involved in assembly and insertion of beta-barrel proteins into the outer membrane.</text>
</comment>
<dbReference type="NCBIfam" id="TIGR03303">
    <property type="entry name" value="OM_YaeT"/>
    <property type="match status" value="1"/>
</dbReference>
<dbReference type="InterPro" id="IPR023707">
    <property type="entry name" value="OM_assembly_BamA"/>
</dbReference>
<name>A0A286H2U2_9PROT</name>
<evidence type="ECO:0000256" key="5">
    <source>
        <dbReference type="ARBA" id="ARBA00022737"/>
    </source>
</evidence>
<evidence type="ECO:0000313" key="12">
    <source>
        <dbReference type="Proteomes" id="UP000219621"/>
    </source>
</evidence>
<comment type="subcellular location">
    <subcellularLocation>
        <location evidence="8">Cell outer membrane</location>
    </subcellularLocation>
    <subcellularLocation>
        <location evidence="1">Membrane</location>
    </subcellularLocation>
</comment>
<dbReference type="HAMAP" id="MF_01430">
    <property type="entry name" value="OM_assembly_BamA"/>
    <property type="match status" value="1"/>
</dbReference>
<sequence length="768" mass="85833" precursor="true">MRSLVRSAAVAAALAGLAVVPATAIAQDIGAGQTGGVIRQIVVEGNQRIEPSTVRSYMAVAEGDAFDPAKLDQSLKSLFATGLFADVALRRNGDALVVRVVENPIINRIAFEGNQRIDDQQLEAETQLRPRVVYTRAKVQSDVQRMLDLYRRSGRYAVNVEPKIIELDQNRVDLVFEINEGPPTYVRRITFIGNSRYSDSSLREEVATKEERWYRFLSSADTYDPDRLTYDRELLRRFYLRNGYADFRVTSAVAELTPDREAFFVTFTMDEGERYKFGKVEVNVSLPDLDAASLQEHIVAEGGEWYNADEVETTVQNLTDAIGARGYAFVDVRPRVTRNTDDRTIDVTFDIQEGPRVFVRRIEINGNVRTLDKVIRREFRLVEGDAFNTAKLRRSRERIRNLGFFEKVEVSNIPAEDAPDQTDIIVDVEERATGELSFGVGWSSSVGALFEAGIRERNLLGKGQDLKLDLRLAQRQTEVDLSFTEPYFLDRPLRAGFDVFHITNDYQDEASYDSTITGGSLRLGWSYNEFLGHTLKYTAQQTDIRNVDDDASRYIREQEGTSLLSQIGHTLTYDKRDSMIEPTDGYVVSVSNAVAGLGGDEKFLRNDIAGAYYIPLADQWTLRLGANAGYIYNYDDKDPLGIAYRYNLGGENLRGFAYGGAGARDGDDALGGNWIANGSVELRLPLGLPEELGVTGKVFTDFGIIGEPDIDVIPGSPYEYSSSIRASVGVGVIWKSPVGPINIDLAQPVLKEDFDETELFRLNFGTKF</sequence>
<dbReference type="PANTHER" id="PTHR12815">
    <property type="entry name" value="SORTING AND ASSEMBLY MACHINERY SAMM50 PROTEIN FAMILY MEMBER"/>
    <property type="match status" value="1"/>
</dbReference>
<keyword evidence="6 8" id="KW-0472">Membrane</keyword>
<evidence type="ECO:0000256" key="6">
    <source>
        <dbReference type="ARBA" id="ARBA00023136"/>
    </source>
</evidence>
<dbReference type="GO" id="GO:0009279">
    <property type="term" value="C:cell outer membrane"/>
    <property type="evidence" value="ECO:0007669"/>
    <property type="project" value="UniProtKB-SubCell"/>
</dbReference>
<keyword evidence="5 8" id="KW-0677">Repeat</keyword>
<feature type="domain" description="POTRA" evidence="10">
    <location>
        <begin position="104"/>
        <end position="181"/>
    </location>
</feature>
<gene>
    <name evidence="8" type="primary">bamA</name>
    <name evidence="11" type="ORF">SAMN05421508_12033</name>
</gene>
<dbReference type="InterPro" id="IPR034746">
    <property type="entry name" value="POTRA"/>
</dbReference>
<keyword evidence="2 8" id="KW-1134">Transmembrane beta strand</keyword>
<protein>
    <recommendedName>
        <fullName evidence="8 9">Outer membrane protein assembly factor BamA</fullName>
    </recommendedName>
</protein>
<feature type="domain" description="POTRA" evidence="10">
    <location>
        <begin position="36"/>
        <end position="103"/>
    </location>
</feature>
<evidence type="ECO:0000313" key="11">
    <source>
        <dbReference type="EMBL" id="SOE01639.1"/>
    </source>
</evidence>
<dbReference type="Pfam" id="PF07244">
    <property type="entry name" value="POTRA"/>
    <property type="match status" value="5"/>
</dbReference>
<evidence type="ECO:0000256" key="7">
    <source>
        <dbReference type="ARBA" id="ARBA00023237"/>
    </source>
</evidence>
<evidence type="ECO:0000259" key="10">
    <source>
        <dbReference type="PROSITE" id="PS51779"/>
    </source>
</evidence>
<dbReference type="PROSITE" id="PS51779">
    <property type="entry name" value="POTRA"/>
    <property type="match status" value="3"/>
</dbReference>
<comment type="similarity">
    <text evidence="8">Belongs to the BamA family.</text>
</comment>
<dbReference type="InterPro" id="IPR039910">
    <property type="entry name" value="D15-like"/>
</dbReference>
<proteinExistence type="inferred from homology"/>
<comment type="subunit">
    <text evidence="8">Part of the Bam complex.</text>
</comment>
<keyword evidence="7 8" id="KW-0998">Cell outer membrane</keyword>
<dbReference type="AlphaFoldDB" id="A0A286H2U2"/>
<dbReference type="Gene3D" id="2.40.160.50">
    <property type="entry name" value="membrane protein fhac: a member of the omp85/tpsb transporter family"/>
    <property type="match status" value="1"/>
</dbReference>
<evidence type="ECO:0000256" key="2">
    <source>
        <dbReference type="ARBA" id="ARBA00022452"/>
    </source>
</evidence>
<evidence type="ECO:0000256" key="3">
    <source>
        <dbReference type="ARBA" id="ARBA00022692"/>
    </source>
</evidence>
<dbReference type="Gene3D" id="3.10.20.310">
    <property type="entry name" value="membrane protein fhac"/>
    <property type="match status" value="5"/>
</dbReference>
<keyword evidence="3 8" id="KW-0812">Transmembrane</keyword>
<evidence type="ECO:0000256" key="4">
    <source>
        <dbReference type="ARBA" id="ARBA00022729"/>
    </source>
</evidence>
<reference evidence="11 12" key="1">
    <citation type="submission" date="2017-09" db="EMBL/GenBank/DDBJ databases">
        <authorList>
            <person name="Ehlers B."/>
            <person name="Leendertz F.H."/>
        </authorList>
    </citation>
    <scope>NUCLEOTIDE SEQUENCE [LARGE SCALE GENOMIC DNA]</scope>
    <source>
        <strain evidence="11 12">USBA 140</strain>
    </source>
</reference>
<feature type="domain" description="POTRA" evidence="10">
    <location>
        <begin position="357"/>
        <end position="431"/>
    </location>
</feature>
<keyword evidence="12" id="KW-1185">Reference proteome</keyword>
<dbReference type="InterPro" id="IPR000184">
    <property type="entry name" value="Bac_surfAg_D15"/>
</dbReference>
<organism evidence="11 12">
    <name type="scientific">Caenispirillum bisanense</name>
    <dbReference type="NCBI Taxonomy" id="414052"/>
    <lineage>
        <taxon>Bacteria</taxon>
        <taxon>Pseudomonadati</taxon>
        <taxon>Pseudomonadota</taxon>
        <taxon>Alphaproteobacteria</taxon>
        <taxon>Rhodospirillales</taxon>
        <taxon>Novispirillaceae</taxon>
        <taxon>Caenispirillum</taxon>
    </lineage>
</organism>
<evidence type="ECO:0000256" key="8">
    <source>
        <dbReference type="HAMAP-Rule" id="MF_01430"/>
    </source>
</evidence>
<dbReference type="Proteomes" id="UP000219621">
    <property type="component" value="Unassembled WGS sequence"/>
</dbReference>
<keyword evidence="4 8" id="KW-0732">Signal</keyword>
<dbReference type="GO" id="GO:0043165">
    <property type="term" value="P:Gram-negative-bacterium-type cell outer membrane assembly"/>
    <property type="evidence" value="ECO:0007669"/>
    <property type="project" value="UniProtKB-UniRule"/>
</dbReference>
<feature type="chain" id="PRO_5013407444" description="Outer membrane protein assembly factor BamA" evidence="8">
    <location>
        <begin position="27"/>
        <end position="768"/>
    </location>
</feature>
<accession>A0A286H2U2</accession>
<dbReference type="InterPro" id="IPR010827">
    <property type="entry name" value="BamA/TamA_POTRA"/>
</dbReference>
<dbReference type="PIRSF" id="PIRSF006076">
    <property type="entry name" value="OM_assembly_OMP85"/>
    <property type="match status" value="1"/>
</dbReference>
<feature type="signal peptide" evidence="8">
    <location>
        <begin position="1"/>
        <end position="26"/>
    </location>
</feature>
<dbReference type="GO" id="GO:0051205">
    <property type="term" value="P:protein insertion into membrane"/>
    <property type="evidence" value="ECO:0007669"/>
    <property type="project" value="UniProtKB-UniRule"/>
</dbReference>
<evidence type="ECO:0000256" key="1">
    <source>
        <dbReference type="ARBA" id="ARBA00004370"/>
    </source>
</evidence>
<evidence type="ECO:0000256" key="9">
    <source>
        <dbReference type="NCBIfam" id="TIGR03303"/>
    </source>
</evidence>
<dbReference type="EMBL" id="OCNJ01000020">
    <property type="protein sequence ID" value="SOE01639.1"/>
    <property type="molecule type" value="Genomic_DNA"/>
</dbReference>
<dbReference type="Pfam" id="PF01103">
    <property type="entry name" value="Omp85"/>
    <property type="match status" value="1"/>
</dbReference>
<dbReference type="RefSeq" id="WP_245913696.1">
    <property type="nucleotide sequence ID" value="NZ_OCNJ01000020.1"/>
</dbReference>
<dbReference type="PANTHER" id="PTHR12815:SF23">
    <property type="entry name" value="OUTER MEMBRANE PROTEIN ASSEMBLY FACTOR BAMA"/>
    <property type="match status" value="1"/>
</dbReference>